<feature type="transmembrane region" description="Helical" evidence="1">
    <location>
        <begin position="135"/>
        <end position="161"/>
    </location>
</feature>
<dbReference type="InterPro" id="IPR000326">
    <property type="entry name" value="PAP2/HPO"/>
</dbReference>
<organism evidence="3 4">
    <name type="scientific">Acinetobacter courvalinii</name>
    <dbReference type="NCBI Taxonomy" id="280147"/>
    <lineage>
        <taxon>Bacteria</taxon>
        <taxon>Pseudomonadati</taxon>
        <taxon>Pseudomonadota</taxon>
        <taxon>Gammaproteobacteria</taxon>
        <taxon>Moraxellales</taxon>
        <taxon>Moraxellaceae</taxon>
        <taxon>Acinetobacter</taxon>
    </lineage>
</organism>
<dbReference type="Proteomes" id="UP001159329">
    <property type="component" value="Unassembled WGS sequence"/>
</dbReference>
<keyword evidence="1" id="KW-1133">Transmembrane helix</keyword>
<dbReference type="Pfam" id="PF01569">
    <property type="entry name" value="PAP2"/>
    <property type="match status" value="1"/>
</dbReference>
<feature type="transmembrane region" description="Helical" evidence="1">
    <location>
        <begin position="7"/>
        <end position="32"/>
    </location>
</feature>
<evidence type="ECO:0000313" key="3">
    <source>
        <dbReference type="EMBL" id="MDH0564416.1"/>
    </source>
</evidence>
<dbReference type="SUPFAM" id="SSF48317">
    <property type="entry name" value="Acid phosphatase/Vanadium-dependent haloperoxidase"/>
    <property type="match status" value="1"/>
</dbReference>
<dbReference type="EMBL" id="JAOEEO010000003">
    <property type="protein sequence ID" value="MDH0564416.1"/>
    <property type="molecule type" value="Genomic_DNA"/>
</dbReference>
<dbReference type="RefSeq" id="WP_279695836.1">
    <property type="nucleotide sequence ID" value="NZ_JAOEEO010000003.1"/>
</dbReference>
<evidence type="ECO:0000256" key="1">
    <source>
        <dbReference type="SAM" id="Phobius"/>
    </source>
</evidence>
<dbReference type="Gene3D" id="1.20.144.10">
    <property type="entry name" value="Phosphatidic acid phosphatase type 2/haloperoxidase"/>
    <property type="match status" value="1"/>
</dbReference>
<keyword evidence="1" id="KW-0472">Membrane</keyword>
<protein>
    <submittedName>
        <fullName evidence="3">Phosphatase PAP2 family protein</fullName>
    </submittedName>
</protein>
<comment type="caution">
    <text evidence="3">The sequence shown here is derived from an EMBL/GenBank/DDBJ whole genome shotgun (WGS) entry which is preliminary data.</text>
</comment>
<dbReference type="InterPro" id="IPR036938">
    <property type="entry name" value="PAP2/HPO_sf"/>
</dbReference>
<feature type="transmembrane region" description="Helical" evidence="1">
    <location>
        <begin position="200"/>
        <end position="217"/>
    </location>
</feature>
<feature type="transmembrane region" description="Helical" evidence="1">
    <location>
        <begin position="94"/>
        <end position="115"/>
    </location>
</feature>
<accession>A0AA42LBR6</accession>
<feature type="transmembrane region" description="Helical" evidence="1">
    <location>
        <begin position="170"/>
        <end position="188"/>
    </location>
</feature>
<feature type="transmembrane region" description="Helical" evidence="1">
    <location>
        <begin position="62"/>
        <end position="82"/>
    </location>
</feature>
<sequence length="238" mass="27644">MILRTPFFLWTSFLVFISFFILLLVFPVGGAIDLHLIAPWVSLHGDFPYKHDWFLEQLNHSYVKQLLTAIYVIFFLLWCASFKVEKLKAQRWQYGYMFWVSMLCTCIVGLLKAHSAQACPWYMTHETVTGFVWDFSATAGHCFPGGHASTGFALITGYFVYRLDHKRRAWFYLFAGMLIGFAMGWAQMMRGAHFLSHNLWTAWVCVVINLVCYTFTYKYHQRAAKRNAVPLLASDVVK</sequence>
<keyword evidence="1" id="KW-0812">Transmembrane</keyword>
<reference evidence="3" key="1">
    <citation type="submission" date="2022-09" db="EMBL/GenBank/DDBJ databases">
        <title>Intensive care unit water sources are persistently colonized with multi-drug resistant bacteria and are the site of extensive horizontal gene transfer of antibiotic resistance genes.</title>
        <authorList>
            <person name="Diorio-Toth L."/>
        </authorList>
    </citation>
    <scope>NUCLEOTIDE SEQUENCE</scope>
    <source>
        <strain evidence="3">GD04005</strain>
    </source>
</reference>
<gene>
    <name evidence="3" type="ORF">N7644_12075</name>
</gene>
<dbReference type="AlphaFoldDB" id="A0AA42LBR6"/>
<evidence type="ECO:0000313" key="4">
    <source>
        <dbReference type="Proteomes" id="UP001159329"/>
    </source>
</evidence>
<name>A0AA42LBR6_9GAMM</name>
<feature type="domain" description="Phosphatidic acid phosphatase type 2/haloperoxidase" evidence="2">
    <location>
        <begin position="96"/>
        <end position="218"/>
    </location>
</feature>
<dbReference type="CDD" id="cd03396">
    <property type="entry name" value="PAP2_like_6"/>
    <property type="match status" value="1"/>
</dbReference>
<evidence type="ECO:0000259" key="2">
    <source>
        <dbReference type="Pfam" id="PF01569"/>
    </source>
</evidence>
<proteinExistence type="predicted"/>